<dbReference type="PANTHER" id="PTHR31963:SF19">
    <property type="entry name" value="GUSTATORY RECEPTOR"/>
    <property type="match status" value="1"/>
</dbReference>
<dbReference type="Proteomes" id="UP000032141">
    <property type="component" value="Chromosome C3"/>
</dbReference>
<proteinExistence type="predicted"/>
<dbReference type="HOGENOM" id="CLU_1605027_0_0_1"/>
<keyword evidence="4" id="KW-1185">Reference proteome</keyword>
<dbReference type="STRING" id="109376.A0A0D3BDW3"/>
<evidence type="ECO:0000256" key="2">
    <source>
        <dbReference type="SAM" id="Phobius"/>
    </source>
</evidence>
<dbReference type="Gramene" id="Bo3g090100.1">
    <property type="protein sequence ID" value="Bo3g090100.1"/>
    <property type="gene ID" value="Bo3g090100"/>
</dbReference>
<keyword evidence="2" id="KW-1133">Transmembrane helix</keyword>
<protein>
    <submittedName>
        <fullName evidence="3">Uncharacterized protein</fullName>
    </submittedName>
</protein>
<sequence length="166" mass="18568">MSILNEIVSVAVGFYKRIQALMSTSDQSPPVATETPLLDQEQPPPDEEDDDLGQTLQRLEMFLTLLGFNQSSTRSLVLSWIVFLTIGLVLPVTVLELGHCKGCETYQNKSFELNIVVSQACLAGVSLLCVSHNLRKYGIREFLFVDQLSGRMGRLKDQYMQQISVI</sequence>
<evidence type="ECO:0000256" key="1">
    <source>
        <dbReference type="SAM" id="MobiDB-lite"/>
    </source>
</evidence>
<reference evidence="3 4" key="1">
    <citation type="journal article" date="2014" name="Genome Biol.">
        <title>Transcriptome and methylome profiling reveals relics of genome dominance in the mesopolyploid Brassica oleracea.</title>
        <authorList>
            <person name="Parkin I.A."/>
            <person name="Koh C."/>
            <person name="Tang H."/>
            <person name="Robinson S.J."/>
            <person name="Kagale S."/>
            <person name="Clarke W.E."/>
            <person name="Town C.D."/>
            <person name="Nixon J."/>
            <person name="Krishnakumar V."/>
            <person name="Bidwell S.L."/>
            <person name="Denoeud F."/>
            <person name="Belcram H."/>
            <person name="Links M.G."/>
            <person name="Just J."/>
            <person name="Clarke C."/>
            <person name="Bender T."/>
            <person name="Huebert T."/>
            <person name="Mason A.S."/>
            <person name="Pires J.C."/>
            <person name="Barker G."/>
            <person name="Moore J."/>
            <person name="Walley P.G."/>
            <person name="Manoli S."/>
            <person name="Batley J."/>
            <person name="Edwards D."/>
            <person name="Nelson M.N."/>
            <person name="Wang X."/>
            <person name="Paterson A.H."/>
            <person name="King G."/>
            <person name="Bancroft I."/>
            <person name="Chalhoub B."/>
            <person name="Sharpe A.G."/>
        </authorList>
    </citation>
    <scope>NUCLEOTIDE SEQUENCE</scope>
    <source>
        <strain evidence="3 4">cv. TO1000</strain>
    </source>
</reference>
<accession>A0A0D3BDW3</accession>
<dbReference type="Pfam" id="PF12056">
    <property type="entry name" value="DUF3537"/>
    <property type="match status" value="1"/>
</dbReference>
<evidence type="ECO:0000313" key="4">
    <source>
        <dbReference type="Proteomes" id="UP000032141"/>
    </source>
</evidence>
<dbReference type="PANTHER" id="PTHR31963">
    <property type="entry name" value="RAS GUANINE NUCLEOTIDE EXCHANGE FACTOR K"/>
    <property type="match status" value="1"/>
</dbReference>
<feature type="transmembrane region" description="Helical" evidence="2">
    <location>
        <begin position="115"/>
        <end position="134"/>
    </location>
</feature>
<dbReference type="OMA" id="FIRWIFM"/>
<keyword evidence="2" id="KW-0812">Transmembrane</keyword>
<dbReference type="AlphaFoldDB" id="A0A0D3BDW3"/>
<feature type="transmembrane region" description="Helical" evidence="2">
    <location>
        <begin position="76"/>
        <end position="95"/>
    </location>
</feature>
<keyword evidence="2" id="KW-0472">Membrane</keyword>
<dbReference type="EnsemblPlants" id="Bo3g090100.1">
    <property type="protein sequence ID" value="Bo3g090100.1"/>
    <property type="gene ID" value="Bo3g090100"/>
</dbReference>
<organism evidence="3 4">
    <name type="scientific">Brassica oleracea var. oleracea</name>
    <dbReference type="NCBI Taxonomy" id="109376"/>
    <lineage>
        <taxon>Eukaryota</taxon>
        <taxon>Viridiplantae</taxon>
        <taxon>Streptophyta</taxon>
        <taxon>Embryophyta</taxon>
        <taxon>Tracheophyta</taxon>
        <taxon>Spermatophyta</taxon>
        <taxon>Magnoliopsida</taxon>
        <taxon>eudicotyledons</taxon>
        <taxon>Gunneridae</taxon>
        <taxon>Pentapetalae</taxon>
        <taxon>rosids</taxon>
        <taxon>malvids</taxon>
        <taxon>Brassicales</taxon>
        <taxon>Brassicaceae</taxon>
        <taxon>Brassiceae</taxon>
        <taxon>Brassica</taxon>
    </lineage>
</organism>
<dbReference type="InterPro" id="IPR021924">
    <property type="entry name" value="DUF3537"/>
</dbReference>
<reference evidence="3" key="2">
    <citation type="submission" date="2015-03" db="UniProtKB">
        <authorList>
            <consortium name="EnsemblPlants"/>
        </authorList>
    </citation>
    <scope>IDENTIFICATION</scope>
</reference>
<evidence type="ECO:0000313" key="3">
    <source>
        <dbReference type="EnsemblPlants" id="Bo3g090100.1"/>
    </source>
</evidence>
<feature type="region of interest" description="Disordered" evidence="1">
    <location>
        <begin position="26"/>
        <end position="51"/>
    </location>
</feature>
<dbReference type="eggNOG" id="ENOG502QUH7">
    <property type="taxonomic scope" value="Eukaryota"/>
</dbReference>
<name>A0A0D3BDW3_BRAOL</name>